<dbReference type="EMBL" id="SADV01000002">
    <property type="protein sequence ID" value="TQR38170.1"/>
    <property type="molecule type" value="Genomic_DNA"/>
</dbReference>
<reference evidence="2 3" key="1">
    <citation type="submission" date="2018-03" db="EMBL/GenBank/DDBJ databases">
        <title>Aerobic endospore-forming bacteria genome sequencing and assembly.</title>
        <authorList>
            <person name="Cavalcante D.A."/>
            <person name="Driks A."/>
            <person name="Putonti C."/>
            <person name="De-Souza M.T."/>
        </authorList>
    </citation>
    <scope>NUCLEOTIDE SEQUENCE [LARGE SCALE GENOMIC DNA]</scope>
    <source>
        <strain evidence="2 3">SDF0037</strain>
    </source>
</reference>
<keyword evidence="1" id="KW-0812">Transmembrane</keyword>
<comment type="caution">
    <text evidence="2">The sequence shown here is derived from an EMBL/GenBank/DDBJ whole genome shotgun (WGS) entry which is preliminary data.</text>
</comment>
<gene>
    <name evidence="2" type="ORF">C7Y47_02625</name>
</gene>
<organism evidence="2 3">
    <name type="scientific">Lysinibacillus sphaericus</name>
    <name type="common">Bacillus sphaericus</name>
    <dbReference type="NCBI Taxonomy" id="1421"/>
    <lineage>
        <taxon>Bacteria</taxon>
        <taxon>Bacillati</taxon>
        <taxon>Bacillota</taxon>
        <taxon>Bacilli</taxon>
        <taxon>Bacillales</taxon>
        <taxon>Bacillaceae</taxon>
        <taxon>Lysinibacillus</taxon>
    </lineage>
</organism>
<evidence type="ECO:0000313" key="3">
    <source>
        <dbReference type="Proteomes" id="UP000317944"/>
    </source>
</evidence>
<accession>A0A544UWF8</accession>
<dbReference type="RefSeq" id="WP_142507354.1">
    <property type="nucleotide sequence ID" value="NZ_SADV01000002.1"/>
</dbReference>
<feature type="transmembrane region" description="Helical" evidence="1">
    <location>
        <begin position="12"/>
        <end position="33"/>
    </location>
</feature>
<evidence type="ECO:0008006" key="4">
    <source>
        <dbReference type="Google" id="ProtNLM"/>
    </source>
</evidence>
<sequence length="549" mass="61781">MKIFQQNENGYSLLLTFAVIIIFTILGLSLITLTSSGITKNNTREELVQAQDLSDKGIDYAVKDIQAILNKEIKDKPMGKTAFETFLDNTLNASKLSCSQGINIPAEKTNQTNVCIEKVELMSNEEKDRYKRLVTFKSTGKVNSKEHITYSQIIIGTDAIPDQLRYAVSTNDEGNLYLHGGVEIQGDIKTDGHLIISEKAHWLKNNIAQWPDSVFPRIIPDSKSVTPKIIMRESEKNIYYVNNTVDYSSHISGNTNYLNSSRYIKFIPSNPASKSELQKRLFLTKNVSLVTKSLPGDNLEITEKVIPLYTNKNYNKNYPAGLSVSYTNHETSKFNRDNIIFIHGEKEDCNIWGLFGCKKTLDRGNFNINGSGKTLNLSGTYFINGDFNVNNTNLRSDAMLYVNGNVDIKDSTLNGINSNSTLFIFATGDISISNISVDSATPSMIKGFFYSKQNMIMYGVGSNINLYGGISAKRTILTAVRGNSYNYTYESSKNQKETVITNGVEVPKRNSRLKITYDENLISQYTSFKRDEEEEFITELNEPETINRY</sequence>
<proteinExistence type="predicted"/>
<keyword evidence="1" id="KW-1133">Transmembrane helix</keyword>
<protein>
    <recommendedName>
        <fullName evidence="4">Type 4 fimbrial biogenesis protein PilX N-terminal domain-containing protein</fullName>
    </recommendedName>
</protein>
<dbReference type="Proteomes" id="UP000317944">
    <property type="component" value="Unassembled WGS sequence"/>
</dbReference>
<dbReference type="AlphaFoldDB" id="A0A544UWF8"/>
<evidence type="ECO:0000256" key="1">
    <source>
        <dbReference type="SAM" id="Phobius"/>
    </source>
</evidence>
<name>A0A544UWF8_LYSSH</name>
<dbReference type="OrthoDB" id="2730934at2"/>
<evidence type="ECO:0000313" key="2">
    <source>
        <dbReference type="EMBL" id="TQR38170.1"/>
    </source>
</evidence>
<keyword evidence="1" id="KW-0472">Membrane</keyword>